<accession>A0A9Q3WPD9</accession>
<evidence type="ECO:0000256" key="3">
    <source>
        <dbReference type="ARBA" id="ARBA00022741"/>
    </source>
</evidence>
<dbReference type="Pfam" id="PF23189">
    <property type="entry name" value="UPF0261_C"/>
    <property type="match status" value="1"/>
</dbReference>
<dbReference type="InterPro" id="IPR017871">
    <property type="entry name" value="ABC_transporter-like_CS"/>
</dbReference>
<gene>
    <name evidence="8" type="ORF">KBY27_21065</name>
</gene>
<dbReference type="PANTHER" id="PTHR43820:SF2">
    <property type="entry name" value="ABC TRANSPORTER ATP-BINDING PROTEIN"/>
    <property type="match status" value="1"/>
</dbReference>
<dbReference type="Gene3D" id="3.40.50.12030">
    <property type="entry name" value="Uncharacterised protein family UPF0261, NC domain"/>
    <property type="match status" value="1"/>
</dbReference>
<evidence type="ECO:0000256" key="2">
    <source>
        <dbReference type="ARBA" id="ARBA00022448"/>
    </source>
</evidence>
<dbReference type="GO" id="GO:0015807">
    <property type="term" value="P:L-amino acid transport"/>
    <property type="evidence" value="ECO:0007669"/>
    <property type="project" value="TreeGrafter"/>
</dbReference>
<dbReference type="SUPFAM" id="SSF52540">
    <property type="entry name" value="P-loop containing nucleoside triphosphate hydrolases"/>
    <property type="match status" value="1"/>
</dbReference>
<evidence type="ECO:0000256" key="5">
    <source>
        <dbReference type="ARBA" id="ARBA00022970"/>
    </source>
</evidence>
<evidence type="ECO:0000256" key="4">
    <source>
        <dbReference type="ARBA" id="ARBA00022840"/>
    </source>
</evidence>
<dbReference type="CDD" id="cd03224">
    <property type="entry name" value="ABC_TM1139_LivF_branched"/>
    <property type="match status" value="1"/>
</dbReference>
<feature type="region of interest" description="Disordered" evidence="6">
    <location>
        <begin position="665"/>
        <end position="685"/>
    </location>
</feature>
<evidence type="ECO:0000256" key="1">
    <source>
        <dbReference type="ARBA" id="ARBA00005417"/>
    </source>
</evidence>
<dbReference type="PROSITE" id="PS00211">
    <property type="entry name" value="ABC_TRANSPORTER_1"/>
    <property type="match status" value="1"/>
</dbReference>
<comment type="caution">
    <text evidence="8">The sequence shown here is derived from an EMBL/GenBank/DDBJ whole genome shotgun (WGS) entry which is preliminary data.</text>
</comment>
<dbReference type="InterPro" id="IPR056778">
    <property type="entry name" value="UPF0261_C"/>
</dbReference>
<keyword evidence="4 8" id="KW-0067">ATP-binding</keyword>
<dbReference type="InterPro" id="IPR003593">
    <property type="entry name" value="AAA+_ATPase"/>
</dbReference>
<proteinExistence type="inferred from homology"/>
<evidence type="ECO:0000256" key="6">
    <source>
        <dbReference type="SAM" id="MobiDB-lite"/>
    </source>
</evidence>
<organism evidence="8 9">
    <name type="scientific">Ruegeria pomeroyi</name>
    <dbReference type="NCBI Taxonomy" id="89184"/>
    <lineage>
        <taxon>Bacteria</taxon>
        <taxon>Pseudomonadati</taxon>
        <taxon>Pseudomonadota</taxon>
        <taxon>Alphaproteobacteria</taxon>
        <taxon>Rhodobacterales</taxon>
        <taxon>Roseobacteraceae</taxon>
        <taxon>Ruegeria</taxon>
    </lineage>
</organism>
<sequence length="685" mass="70842">MSDGRKASAPALEIKGLNVYYGASHALQGVDLGLNGGVLSVVGRNGMGKTTLCKAIMGLEPASSGTISFGGQVLNGKSPAEIARMGVGYVPQGRRLWRSLTVDEHLRLVARSGGAWTIERIYDSFPRLAERKSNGGAQLSGGEQQMLAIGRALLLNPRLLVMDEPTEGLAPVIVSHVEDMLLKLAAEGDIDVLVIEQNIGVATSVAETVAVMVNGRVSRIVPSRDLAADRDLQQRLLGVGQHAHDEDADAEPTQSDMQAGSLSQQYQAASHPIPQITRWSSIEGAGNKPIACGTEPDQPGILVLGAMSRTATEIRTTRALLRDAGHKVTTVDISTAADPASLADVPAHQLAAWHPRGAAGIHDGVTPDPRLGVAEALERFLTARPGVEGVLAILDLGEAAIIVPRIIATLGQVPVLVVAPAASSDLLTMVTGGRLLLFPADGDAGLTRAVRAGAQAMAELLAPVVAGNLGARVAGHVALISGLAGGARAASVTAMLGLNHRCVTYAPTRAGVDELKLAIASGVVKAVIDLDQSDIAAQMLGGVIDTVPDRIEELCTADCPYVSVLGGGDLIYTHRSDGPGISIRKSVRAEAETVGRSYAAALNASTGRITVIVPAAPQGSPAFWTGDAFVSVFEESGQRKLVRSPGAASSGETMQYLARALDESLKGDTPGRRSAVASVYGASAP</sequence>
<reference evidence="8" key="1">
    <citation type="journal article" date="2021" name="Environ. Microbiol.">
        <title>Cryptic niche differentiation of novel sediment ecotypes of Rugeria pomeroyi correlates with nitrate respiration.</title>
        <authorList>
            <person name="Lin X."/>
            <person name="McNichol J."/>
            <person name="Chu X."/>
            <person name="Qian Y."/>
            <person name="Luo H."/>
        </authorList>
    </citation>
    <scope>NUCLEOTIDE SEQUENCE</scope>
    <source>
        <strain evidence="8">SZCCDBB064</strain>
    </source>
</reference>
<keyword evidence="5" id="KW-0029">Amino-acid transport</keyword>
<dbReference type="InterPro" id="IPR027417">
    <property type="entry name" value="P-loop_NTPase"/>
</dbReference>
<feature type="compositionally biased region" description="Polar residues" evidence="6">
    <location>
        <begin position="252"/>
        <end position="267"/>
    </location>
</feature>
<keyword evidence="3" id="KW-0547">Nucleotide-binding</keyword>
<dbReference type="SMART" id="SM00382">
    <property type="entry name" value="AAA"/>
    <property type="match status" value="1"/>
</dbReference>
<dbReference type="Pfam" id="PF00005">
    <property type="entry name" value="ABC_tran"/>
    <property type="match status" value="1"/>
</dbReference>
<comment type="similarity">
    <text evidence="1">Belongs to the ABC transporter superfamily.</text>
</comment>
<name>A0A9Q3WPD9_9RHOB</name>
<evidence type="ECO:0000313" key="8">
    <source>
        <dbReference type="EMBL" id="MCE8539960.1"/>
    </source>
</evidence>
<dbReference type="RefSeq" id="WP_234221926.1">
    <property type="nucleotide sequence ID" value="NZ_JAGQAF010000018.1"/>
</dbReference>
<dbReference type="EMBL" id="JAGQAF010000018">
    <property type="protein sequence ID" value="MCE8539960.1"/>
    <property type="molecule type" value="Genomic_DNA"/>
</dbReference>
<keyword evidence="2" id="KW-0813">Transport</keyword>
<dbReference type="PANTHER" id="PTHR43820">
    <property type="entry name" value="HIGH-AFFINITY BRANCHED-CHAIN AMINO ACID TRANSPORT ATP-BINDING PROTEIN LIVF"/>
    <property type="match status" value="1"/>
</dbReference>
<dbReference type="Gene3D" id="3.40.50.300">
    <property type="entry name" value="P-loop containing nucleotide triphosphate hydrolases"/>
    <property type="match status" value="1"/>
</dbReference>
<protein>
    <submittedName>
        <fullName evidence="8">ATP-binding cassette domain-containing protein</fullName>
    </submittedName>
</protein>
<feature type="region of interest" description="Disordered" evidence="6">
    <location>
        <begin position="242"/>
        <end position="267"/>
    </location>
</feature>
<evidence type="ECO:0000313" key="9">
    <source>
        <dbReference type="Proteomes" id="UP000813672"/>
    </source>
</evidence>
<dbReference type="InterPro" id="IPR052156">
    <property type="entry name" value="BCAA_Transport_ATP-bd_LivF"/>
</dbReference>
<dbReference type="GO" id="GO:0016887">
    <property type="term" value="F:ATP hydrolysis activity"/>
    <property type="evidence" value="ECO:0007669"/>
    <property type="project" value="InterPro"/>
</dbReference>
<dbReference type="GO" id="GO:0005524">
    <property type="term" value="F:ATP binding"/>
    <property type="evidence" value="ECO:0007669"/>
    <property type="project" value="UniProtKB-KW"/>
</dbReference>
<dbReference type="AlphaFoldDB" id="A0A9Q3WPD9"/>
<dbReference type="InterPro" id="IPR003439">
    <property type="entry name" value="ABC_transporter-like_ATP-bd"/>
</dbReference>
<dbReference type="PROSITE" id="PS50893">
    <property type="entry name" value="ABC_TRANSPORTER_2"/>
    <property type="match status" value="1"/>
</dbReference>
<dbReference type="Proteomes" id="UP000813672">
    <property type="component" value="Unassembled WGS sequence"/>
</dbReference>
<evidence type="ECO:0000259" key="7">
    <source>
        <dbReference type="PROSITE" id="PS50893"/>
    </source>
</evidence>
<dbReference type="GO" id="GO:0015658">
    <property type="term" value="F:branched-chain amino acid transmembrane transporter activity"/>
    <property type="evidence" value="ECO:0007669"/>
    <property type="project" value="TreeGrafter"/>
</dbReference>
<feature type="domain" description="ABC transporter" evidence="7">
    <location>
        <begin position="12"/>
        <end position="239"/>
    </location>
</feature>